<name>A0A4Y5YI82_9GAMM</name>
<evidence type="ECO:0000256" key="1">
    <source>
        <dbReference type="SAM" id="Phobius"/>
    </source>
</evidence>
<protein>
    <recommendedName>
        <fullName evidence="4">PH domain-containing protein</fullName>
    </recommendedName>
</protein>
<evidence type="ECO:0000313" key="3">
    <source>
        <dbReference type="Proteomes" id="UP000319809"/>
    </source>
</evidence>
<sequence length="140" mass="15558">MQYKNTQLGIAMLSVMGVVTLVLIFASVTKPTESIRFAYLIVGLVSILFSALTIKVEDGEIKWFFGPKFWNKSIKISEIESAQEIRTKWYYGLGIRLTSTGWLYNVSGLTAVELKLKDGTTVCLGTNDPKNLIKAIKTSS</sequence>
<feature type="transmembrane region" description="Helical" evidence="1">
    <location>
        <begin position="7"/>
        <end position="28"/>
    </location>
</feature>
<keyword evidence="1" id="KW-1133">Transmembrane helix</keyword>
<keyword evidence="3" id="KW-1185">Reference proteome</keyword>
<dbReference type="KEGG" id="spol:FH971_15515"/>
<evidence type="ECO:0000313" key="2">
    <source>
        <dbReference type="EMBL" id="QDE32246.1"/>
    </source>
</evidence>
<evidence type="ECO:0008006" key="4">
    <source>
        <dbReference type="Google" id="ProtNLM"/>
    </source>
</evidence>
<dbReference type="Proteomes" id="UP000319809">
    <property type="component" value="Chromosome"/>
</dbReference>
<accession>A0A4Y5YI82</accession>
<gene>
    <name evidence="2" type="ORF">FH971_15515</name>
</gene>
<proteinExistence type="predicted"/>
<keyword evidence="1" id="KW-0472">Membrane</keyword>
<keyword evidence="1" id="KW-0812">Transmembrane</keyword>
<dbReference type="RefSeq" id="WP_140234923.1">
    <property type="nucleotide sequence ID" value="NZ_CP041036.1"/>
</dbReference>
<dbReference type="AlphaFoldDB" id="A0A4Y5YI82"/>
<dbReference type="EMBL" id="CP041036">
    <property type="protein sequence ID" value="QDE32246.1"/>
    <property type="molecule type" value="Genomic_DNA"/>
</dbReference>
<reference evidence="2 3" key="1">
    <citation type="submission" date="2019-06" db="EMBL/GenBank/DDBJ databases">
        <title>The genome of Shewanella sp. SM1901.</title>
        <authorList>
            <person name="Cha Q."/>
        </authorList>
    </citation>
    <scope>NUCLEOTIDE SEQUENCE [LARGE SCALE GENOMIC DNA]</scope>
    <source>
        <strain evidence="2 3">SM1901</strain>
    </source>
</reference>
<feature type="transmembrane region" description="Helical" evidence="1">
    <location>
        <begin position="34"/>
        <end position="54"/>
    </location>
</feature>
<organism evidence="2 3">
    <name type="scientific">Shewanella polaris</name>
    <dbReference type="NCBI Taxonomy" id="2588449"/>
    <lineage>
        <taxon>Bacteria</taxon>
        <taxon>Pseudomonadati</taxon>
        <taxon>Pseudomonadota</taxon>
        <taxon>Gammaproteobacteria</taxon>
        <taxon>Alteromonadales</taxon>
        <taxon>Shewanellaceae</taxon>
        <taxon>Shewanella</taxon>
    </lineage>
</organism>